<dbReference type="Gene3D" id="3.40.50.720">
    <property type="entry name" value="NAD(P)-binding Rossmann-like Domain"/>
    <property type="match status" value="1"/>
</dbReference>
<dbReference type="Pfam" id="PF13561">
    <property type="entry name" value="adh_short_C2"/>
    <property type="match status" value="1"/>
</dbReference>
<dbReference type="EMBL" id="JBHTIK010000012">
    <property type="protein sequence ID" value="MFD0849893.1"/>
    <property type="molecule type" value="Genomic_DNA"/>
</dbReference>
<name>A0ABW3C6M1_SPHXN</name>
<sequence>MADHSITGKRVLIAGGAKNLGGLIARDLAAHGASAVAVHYNSDATRGAAEETAAVVEAAGAKVALLQADLTTAAAVEKLFTDTVAALGGVDIAINTTGMVLKKPFAEITEDEYDTMFAINAKAAFFFIKEAGRHLSDNGKLMTLVTSLLGAFTPFYSAYAGAKAPVEHFTRAASKEFGARGISVTAVGPGPMDTPFFYGQEAADAVAYHKSAASLSSFSKTGLTDIEDIVPLVRFLVSEGWWITGQTILANGGYTTK</sequence>
<dbReference type="Proteomes" id="UP001597124">
    <property type="component" value="Unassembled WGS sequence"/>
</dbReference>
<organism evidence="3 4">
    <name type="scientific">Sphingosinicella xenopeptidilytica</name>
    <dbReference type="NCBI Taxonomy" id="364098"/>
    <lineage>
        <taxon>Bacteria</taxon>
        <taxon>Pseudomonadati</taxon>
        <taxon>Pseudomonadota</taxon>
        <taxon>Alphaproteobacteria</taxon>
        <taxon>Sphingomonadales</taxon>
        <taxon>Sphingosinicellaceae</taxon>
        <taxon>Sphingosinicella</taxon>
    </lineage>
</organism>
<dbReference type="InterPro" id="IPR002347">
    <property type="entry name" value="SDR_fam"/>
</dbReference>
<accession>A0ABW3C6M1</accession>
<dbReference type="SUPFAM" id="SSF51735">
    <property type="entry name" value="NAD(P)-binding Rossmann-fold domains"/>
    <property type="match status" value="1"/>
</dbReference>
<dbReference type="InterPro" id="IPR036291">
    <property type="entry name" value="NAD(P)-bd_dom_sf"/>
</dbReference>
<keyword evidence="2" id="KW-0560">Oxidoreductase</keyword>
<comment type="caution">
    <text evidence="3">The sequence shown here is derived from an EMBL/GenBank/DDBJ whole genome shotgun (WGS) entry which is preliminary data.</text>
</comment>
<evidence type="ECO:0000313" key="4">
    <source>
        <dbReference type="Proteomes" id="UP001597124"/>
    </source>
</evidence>
<evidence type="ECO:0000256" key="2">
    <source>
        <dbReference type="ARBA" id="ARBA00023002"/>
    </source>
</evidence>
<dbReference type="RefSeq" id="WP_381493179.1">
    <property type="nucleotide sequence ID" value="NZ_JBHTIK010000012.1"/>
</dbReference>
<keyword evidence="4" id="KW-1185">Reference proteome</keyword>
<dbReference type="PANTHER" id="PTHR43639">
    <property type="entry name" value="OXIDOREDUCTASE, SHORT-CHAIN DEHYDROGENASE/REDUCTASE FAMILY (AFU_ORTHOLOGUE AFUA_5G02870)"/>
    <property type="match status" value="1"/>
</dbReference>
<dbReference type="NCBIfam" id="NF009385">
    <property type="entry name" value="PRK12744.1"/>
    <property type="match status" value="1"/>
</dbReference>
<comment type="similarity">
    <text evidence="1">Belongs to the short-chain dehydrogenases/reductases (SDR) family.</text>
</comment>
<evidence type="ECO:0000313" key="3">
    <source>
        <dbReference type="EMBL" id="MFD0849893.1"/>
    </source>
</evidence>
<evidence type="ECO:0000256" key="1">
    <source>
        <dbReference type="ARBA" id="ARBA00006484"/>
    </source>
</evidence>
<gene>
    <name evidence="3" type="ORF">ACFQ00_16270</name>
</gene>
<reference evidence="4" key="1">
    <citation type="journal article" date="2019" name="Int. J. Syst. Evol. Microbiol.">
        <title>The Global Catalogue of Microorganisms (GCM) 10K type strain sequencing project: providing services to taxonomists for standard genome sequencing and annotation.</title>
        <authorList>
            <consortium name="The Broad Institute Genomics Platform"/>
            <consortium name="The Broad Institute Genome Sequencing Center for Infectious Disease"/>
            <person name="Wu L."/>
            <person name="Ma J."/>
        </authorList>
    </citation>
    <scope>NUCLEOTIDE SEQUENCE [LARGE SCALE GENOMIC DNA]</scope>
    <source>
        <strain evidence="4">CCUG 52537</strain>
    </source>
</reference>
<dbReference type="PANTHER" id="PTHR43639:SF1">
    <property type="entry name" value="SHORT-CHAIN DEHYDROGENASE_REDUCTASE FAMILY PROTEIN"/>
    <property type="match status" value="1"/>
</dbReference>
<proteinExistence type="inferred from homology"/>
<dbReference type="PRINTS" id="PR00081">
    <property type="entry name" value="GDHRDH"/>
</dbReference>
<protein>
    <submittedName>
        <fullName evidence="3">SDR family oxidoreductase</fullName>
    </submittedName>
</protein>